<keyword evidence="4 6" id="KW-1133">Transmembrane helix</keyword>
<feature type="domain" description="EamA" evidence="7">
    <location>
        <begin position="31"/>
        <end position="160"/>
    </location>
</feature>
<feature type="domain" description="EamA" evidence="7">
    <location>
        <begin position="170"/>
        <end position="304"/>
    </location>
</feature>
<organism evidence="8 9">
    <name type="scientific">Trinickia dabaoshanensis</name>
    <dbReference type="NCBI Taxonomy" id="564714"/>
    <lineage>
        <taxon>Bacteria</taxon>
        <taxon>Pseudomonadati</taxon>
        <taxon>Pseudomonadota</taxon>
        <taxon>Betaproteobacteria</taxon>
        <taxon>Burkholderiales</taxon>
        <taxon>Burkholderiaceae</taxon>
        <taxon>Trinickia</taxon>
    </lineage>
</organism>
<feature type="transmembrane region" description="Helical" evidence="6">
    <location>
        <begin position="117"/>
        <end position="137"/>
    </location>
</feature>
<proteinExistence type="inferred from homology"/>
<dbReference type="Pfam" id="PF00892">
    <property type="entry name" value="EamA"/>
    <property type="match status" value="2"/>
</dbReference>
<keyword evidence="9" id="KW-1185">Reference proteome</keyword>
<evidence type="ECO:0000256" key="5">
    <source>
        <dbReference type="ARBA" id="ARBA00023136"/>
    </source>
</evidence>
<feature type="transmembrane region" description="Helical" evidence="6">
    <location>
        <begin position="198"/>
        <end position="220"/>
    </location>
</feature>
<comment type="subcellular location">
    <subcellularLocation>
        <location evidence="1">Membrane</location>
        <topology evidence="1">Multi-pass membrane protein</topology>
    </subcellularLocation>
</comment>
<evidence type="ECO:0000256" key="6">
    <source>
        <dbReference type="SAM" id="Phobius"/>
    </source>
</evidence>
<feature type="transmembrane region" description="Helical" evidence="6">
    <location>
        <begin position="232"/>
        <end position="253"/>
    </location>
</feature>
<comment type="caution">
    <text evidence="8">The sequence shown here is derived from an EMBL/GenBank/DDBJ whole genome shotgun (WGS) entry which is preliminary data.</text>
</comment>
<evidence type="ECO:0000259" key="7">
    <source>
        <dbReference type="Pfam" id="PF00892"/>
    </source>
</evidence>
<feature type="transmembrane region" description="Helical" evidence="6">
    <location>
        <begin position="285"/>
        <end position="306"/>
    </location>
</feature>
<dbReference type="OrthoDB" id="9812547at2"/>
<evidence type="ECO:0000256" key="3">
    <source>
        <dbReference type="ARBA" id="ARBA00022692"/>
    </source>
</evidence>
<evidence type="ECO:0000256" key="1">
    <source>
        <dbReference type="ARBA" id="ARBA00004141"/>
    </source>
</evidence>
<evidence type="ECO:0000256" key="4">
    <source>
        <dbReference type="ARBA" id="ARBA00022989"/>
    </source>
</evidence>
<comment type="similarity">
    <text evidence="2">Belongs to the EamA transporter family.</text>
</comment>
<evidence type="ECO:0000313" key="8">
    <source>
        <dbReference type="EMBL" id="PMS20459.1"/>
    </source>
</evidence>
<dbReference type="InterPro" id="IPR050638">
    <property type="entry name" value="AA-Vitamin_Transporters"/>
</dbReference>
<dbReference type="InterPro" id="IPR037185">
    <property type="entry name" value="EmrE-like"/>
</dbReference>
<dbReference type="EMBL" id="PNYA01000008">
    <property type="protein sequence ID" value="PMS20459.1"/>
    <property type="molecule type" value="Genomic_DNA"/>
</dbReference>
<dbReference type="Proteomes" id="UP000235616">
    <property type="component" value="Unassembled WGS sequence"/>
</dbReference>
<feature type="transmembrane region" description="Helical" evidence="6">
    <location>
        <begin position="89"/>
        <end position="111"/>
    </location>
</feature>
<name>A0A2N7VTK3_9BURK</name>
<dbReference type="PANTHER" id="PTHR32322">
    <property type="entry name" value="INNER MEMBRANE TRANSPORTER"/>
    <property type="match status" value="1"/>
</dbReference>
<feature type="transmembrane region" description="Helical" evidence="6">
    <location>
        <begin position="58"/>
        <end position="77"/>
    </location>
</feature>
<reference evidence="8 9" key="1">
    <citation type="submission" date="2018-01" db="EMBL/GenBank/DDBJ databases">
        <title>Whole genome analyses suggest that Burkholderia sensu lato contains two further novel genera in the rhizoxinica-symbiotica group Mycetohabitans gen. nov., and Trinickia gen. nov.: implications for the evolution of diazotrophy and nodulation in the Burkholderiaceae.</title>
        <authorList>
            <person name="Estrada-de los Santos P."/>
            <person name="Palmer M."/>
            <person name="Chavez-Ramirez B."/>
            <person name="Beukes C."/>
            <person name="Steenkamp E.T."/>
            <person name="Hirsch A.M."/>
            <person name="Manyaka P."/>
            <person name="Maluk M."/>
            <person name="Lafos M."/>
            <person name="Crook M."/>
            <person name="Gross E."/>
            <person name="Simon M.F."/>
            <person name="Bueno dos Reis Junior F."/>
            <person name="Poole P.S."/>
            <person name="Venter S.N."/>
            <person name="James E.K."/>
        </authorList>
    </citation>
    <scope>NUCLEOTIDE SEQUENCE [LARGE SCALE GENOMIC DNA]</scope>
    <source>
        <strain evidence="8 9">GIMN1.004</strain>
    </source>
</reference>
<dbReference type="AlphaFoldDB" id="A0A2N7VTK3"/>
<keyword evidence="5 6" id="KW-0472">Membrane</keyword>
<accession>A0A2N7VTK3</accession>
<feature type="transmembrane region" description="Helical" evidence="6">
    <location>
        <begin position="260"/>
        <end position="279"/>
    </location>
</feature>
<dbReference type="PANTHER" id="PTHR32322:SF2">
    <property type="entry name" value="EAMA DOMAIN-CONTAINING PROTEIN"/>
    <property type="match status" value="1"/>
</dbReference>
<dbReference type="RefSeq" id="WP_102645440.1">
    <property type="nucleotide sequence ID" value="NZ_PNYA01000008.1"/>
</dbReference>
<gene>
    <name evidence="8" type="ORF">C0Z18_11010</name>
</gene>
<feature type="transmembrane region" description="Helical" evidence="6">
    <location>
        <begin position="144"/>
        <end position="162"/>
    </location>
</feature>
<dbReference type="SUPFAM" id="SSF103481">
    <property type="entry name" value="Multidrug resistance efflux transporter EmrE"/>
    <property type="match status" value="2"/>
</dbReference>
<dbReference type="GO" id="GO:0016020">
    <property type="term" value="C:membrane"/>
    <property type="evidence" value="ECO:0007669"/>
    <property type="project" value="UniProtKB-SubCell"/>
</dbReference>
<feature type="transmembrane region" description="Helical" evidence="6">
    <location>
        <begin position="168"/>
        <end position="186"/>
    </location>
</feature>
<protein>
    <submittedName>
        <fullName evidence="8">EamA family transporter</fullName>
    </submittedName>
</protein>
<evidence type="ECO:0000313" key="9">
    <source>
        <dbReference type="Proteomes" id="UP000235616"/>
    </source>
</evidence>
<dbReference type="InterPro" id="IPR000620">
    <property type="entry name" value="EamA_dom"/>
</dbReference>
<feature type="transmembrane region" description="Helical" evidence="6">
    <location>
        <begin position="30"/>
        <end position="52"/>
    </location>
</feature>
<evidence type="ECO:0000256" key="2">
    <source>
        <dbReference type="ARBA" id="ARBA00007362"/>
    </source>
</evidence>
<sequence length="312" mass="32333">MPPRIVRFARAVPLEILTRIRLPRTHGGRIALALAVVYLAWGSAYLAVHVALESFPPLLLSGLRNLIAGIGLLALATRRSFVWPTLVETRNAGIVGTMLVGFSSGLLAFGMRSVGTGTAAVMVATVPLFATVISAVAGRPIAKGEWVAVALGLLGIFILNRGDTSSSSTSGTIVILCAALFWAAGAHLASRLALPSDLFVSTALQIGLGGAISTLIAVAGGERVASLGFGPLFAFLYLMIIATMAAYVAYGFLIRHTSPIVASSCMYVNPIVAVGLGAMTLGEPVTGATLVSTVVILASVALSFWFDRRRAG</sequence>
<keyword evidence="3 6" id="KW-0812">Transmembrane</keyword>